<dbReference type="RefSeq" id="WP_173959431.1">
    <property type="nucleotide sequence ID" value="NZ_CBCSCC010000001.1"/>
</dbReference>
<gene>
    <name evidence="1" type="ORF">DN92_00610</name>
</gene>
<evidence type="ECO:0000313" key="1">
    <source>
        <dbReference type="EMBL" id="QKM59661.1"/>
    </source>
</evidence>
<evidence type="ECO:0000313" key="2">
    <source>
        <dbReference type="Proteomes" id="UP000501090"/>
    </source>
</evidence>
<dbReference type="EMBL" id="CP028940">
    <property type="protein sequence ID" value="QKM59661.1"/>
    <property type="molecule type" value="Genomic_DNA"/>
</dbReference>
<dbReference type="Proteomes" id="UP000501090">
    <property type="component" value="Chromosome"/>
</dbReference>
<sequence>MASREFLKILQTARLGDVSAQQNLASAYLSGAFKTPIQPSNALIWLEKAYLSIQNQLLINTSSSDTEITSSGAPSPLILEILEQISAVPLAATFNSPAFMFGWKSFWELAKANSSASDVAQWQLADLLLDPDKHDLQSELATWLARHEGGVDFSLLRNTAKEFLINLAETESSFTNPAKELLIKLQPKDEALSSLWNAWISEQNETALMQAAELGLTIAKLTLGLRLAQLNDRLNVRLSDQLSDQANNKKTPSNGLGGKSNASLKKAAYWLELAAKDGDRDAWFALGEIYRRPQFSGYNAAESDRCFDRAADLGHPVAQFRRGANLWRKREKIEEPVRGLQASYWIWQAQQQDVPEAKELLGKVLENASSPKNNDWYELATYAEKALNHHAEHQLEEEWILLCHRLVIANQFNLSKAELLLCEVGQLQHEHCVVVDIRHELPKILPRLIQIDTTLQRRSLLAAGKAFAGSESDLEGNLRQRRYRFDRVTEWLKATFSHDQALA</sequence>
<keyword evidence="2" id="KW-1185">Reference proteome</keyword>
<protein>
    <submittedName>
        <fullName evidence="1">Sel1 repeat family protein</fullName>
    </submittedName>
</protein>
<reference evidence="1 2" key="1">
    <citation type="submission" date="2018-04" db="EMBL/GenBank/DDBJ databases">
        <title>Polynucleobacter sp. UK-Long2-W17 genome.</title>
        <authorList>
            <person name="Hahn M.W."/>
        </authorList>
    </citation>
    <scope>NUCLEOTIDE SEQUENCE [LARGE SCALE GENOMIC DNA]</scope>
    <source>
        <strain evidence="1 2">UK-Long2-W17</strain>
    </source>
</reference>
<dbReference type="SUPFAM" id="SSF81901">
    <property type="entry name" value="HCP-like"/>
    <property type="match status" value="1"/>
</dbReference>
<dbReference type="Gene3D" id="1.25.40.10">
    <property type="entry name" value="Tetratricopeptide repeat domain"/>
    <property type="match status" value="1"/>
</dbReference>
<dbReference type="InterPro" id="IPR050767">
    <property type="entry name" value="Sel1_AlgK"/>
</dbReference>
<dbReference type="AlphaFoldDB" id="A0A6M9PGU0"/>
<dbReference type="InterPro" id="IPR011990">
    <property type="entry name" value="TPR-like_helical_dom_sf"/>
</dbReference>
<accession>A0A6M9PGU0</accession>
<dbReference type="KEGG" id="pard:DN92_00610"/>
<dbReference type="PANTHER" id="PTHR11102">
    <property type="entry name" value="SEL-1-LIKE PROTEIN"/>
    <property type="match status" value="1"/>
</dbReference>
<dbReference type="PANTHER" id="PTHR11102:SF160">
    <property type="entry name" value="ERAD-ASSOCIATED E3 UBIQUITIN-PROTEIN LIGASE COMPONENT HRD3"/>
    <property type="match status" value="1"/>
</dbReference>
<name>A0A6M9PGU0_9BURK</name>
<proteinExistence type="predicted"/>
<organism evidence="1 2">
    <name type="scientific">Polynucleobacter arcticus</name>
    <dbReference type="NCBI Taxonomy" id="1743165"/>
    <lineage>
        <taxon>Bacteria</taxon>
        <taxon>Pseudomonadati</taxon>
        <taxon>Pseudomonadota</taxon>
        <taxon>Betaproteobacteria</taxon>
        <taxon>Burkholderiales</taxon>
        <taxon>Burkholderiaceae</taxon>
        <taxon>Polynucleobacter</taxon>
    </lineage>
</organism>